<evidence type="ECO:0000313" key="4">
    <source>
        <dbReference type="EMBL" id="AAM51002.1"/>
    </source>
</evidence>
<dbReference type="KEGG" id="dme:Dmel_CG7567"/>
<reference evidence="3 6" key="10">
    <citation type="journal article" date="2007" name="Science">
        <title>Sequence finishing and mapping of Drosophila melanogaster heterochromatin.</title>
        <authorList>
            <person name="Hoskins R.A."/>
            <person name="Carlson J.W."/>
            <person name="Kennedy C."/>
            <person name="Acevedo D."/>
            <person name="Evans-Holm M."/>
            <person name="Frise E."/>
            <person name="Wan K.H."/>
            <person name="Park S."/>
            <person name="Mendez-Lago M."/>
            <person name="Rossi F."/>
            <person name="Villasante A."/>
            <person name="Dimitri P."/>
            <person name="Karpen G.H."/>
            <person name="Celniker S.E."/>
        </authorList>
    </citation>
    <scope>NUCLEOTIDE SEQUENCE [LARGE SCALE GENOMIC DNA]</scope>
    <source>
        <strain evidence="6">Berkeley</strain>
    </source>
</reference>
<reference evidence="3" key="8">
    <citation type="submission" date="2006-08" db="EMBL/GenBank/DDBJ databases">
        <authorList>
            <person name="Celniker S."/>
            <person name="Carlson J."/>
            <person name="Wan K."/>
            <person name="Frise E."/>
            <person name="Hoskins R."/>
            <person name="Park S."/>
            <person name="Svirskas R."/>
            <person name="Rubin G."/>
        </authorList>
    </citation>
    <scope>NUCLEOTIDE SEQUENCE</scope>
</reference>
<dbReference type="AlphaFoldDB" id="Q9VAK3"/>
<dbReference type="STRING" id="7227.FBpp0084838"/>
<keyword evidence="1" id="KW-0732">Signal</keyword>
<protein>
    <submittedName>
        <fullName evidence="4">RE47447p</fullName>
    </submittedName>
</protein>
<dbReference type="eggNOG" id="ENOG502RQGA">
    <property type="taxonomic scope" value="Eukaryota"/>
</dbReference>
<dbReference type="HOGENOM" id="CLU_107310_0_0_1"/>
<dbReference type="AGR" id="FB:FBgn0039670"/>
<organism evidence="3 6">
    <name type="scientific">Drosophila melanogaster</name>
    <name type="common">Fruit fly</name>
    <dbReference type="NCBI Taxonomy" id="7227"/>
    <lineage>
        <taxon>Eukaryota</taxon>
        <taxon>Metazoa</taxon>
        <taxon>Ecdysozoa</taxon>
        <taxon>Arthropoda</taxon>
        <taxon>Hexapoda</taxon>
        <taxon>Insecta</taxon>
        <taxon>Pterygota</taxon>
        <taxon>Neoptera</taxon>
        <taxon>Endopterygota</taxon>
        <taxon>Diptera</taxon>
        <taxon>Brachycera</taxon>
        <taxon>Muscomorpha</taxon>
        <taxon>Ephydroidea</taxon>
        <taxon>Drosophilidae</taxon>
        <taxon>Drosophila</taxon>
        <taxon>Sophophora</taxon>
    </lineage>
</organism>
<dbReference type="EMBL" id="AE014297">
    <property type="protein sequence ID" value="AAF56903.1"/>
    <property type="molecule type" value="Genomic_DNA"/>
</dbReference>
<reference evidence="3" key="11">
    <citation type="journal article" date="2015" name="G3 (Bethesda)">
        <title>Gene Model Annotations for Drosophila melanogaster: Impact of High-Throughput Data.</title>
        <authorList>
            <consortium name="FlyBase Consortium"/>
            <person name="Matthews B.B."/>
            <person name="Dos Santos G."/>
            <person name="Crosby M.A."/>
            <person name="Emmert D.B."/>
            <person name="St Pierre S.E."/>
            <person name="Gramates L.S."/>
            <person name="Zhou P."/>
            <person name="Schroeder A.J."/>
            <person name="Falls K."/>
            <person name="Strelets V."/>
            <person name="Russo S.M."/>
            <person name="Gelbart W.M."/>
            <person name="null"/>
        </authorList>
    </citation>
    <scope>NUCLEOTIDE SEQUENCE</scope>
</reference>
<reference evidence="3 6" key="7">
    <citation type="journal article" date="2005" name="PLoS Comput. Biol.">
        <title>Combined evidence annotation of transposable elements in genome sequences.</title>
        <authorList>
            <person name="Quesneville H."/>
            <person name="Bergman C.M."/>
            <person name="Andrieu O."/>
            <person name="Autard D."/>
            <person name="Nouaud D."/>
            <person name="Ashburner M."/>
            <person name="Anxolabehere D."/>
        </authorList>
    </citation>
    <scope>NUCLEOTIDE SEQUENCE [LARGE SCALE GENOMIC DNA]</scope>
    <source>
        <strain evidence="6">Berkeley</strain>
    </source>
</reference>
<keyword evidence="6" id="KW-1185">Reference proteome</keyword>
<dbReference type="BioGRID-ORCS" id="43479">
    <property type="hits" value="0 hits in 1 CRISPR screen"/>
</dbReference>
<dbReference type="EMBL" id="AY119142">
    <property type="protein sequence ID" value="AAM51002.1"/>
    <property type="molecule type" value="mRNA"/>
</dbReference>
<reference evidence="3" key="14">
    <citation type="submission" date="2023-12" db="EMBL/GenBank/DDBJ databases">
        <authorList>
            <consortium name="FlyBase"/>
        </authorList>
    </citation>
    <scope>NUCLEOTIDE SEQUENCE</scope>
</reference>
<reference evidence="3 6" key="5">
    <citation type="journal article" date="2002" name="Genome Biol.">
        <title>Heterochromatic sequences in a Drosophila whole-genome shotgun assembly.</title>
        <authorList>
            <person name="Hoskins R.A."/>
            <person name="Smith C.D."/>
            <person name="Carlson J.W."/>
            <person name="Carvalho A.B."/>
            <person name="Halpern A."/>
            <person name="Kaminker J.S."/>
            <person name="Kennedy C."/>
            <person name="Mungall C.J."/>
            <person name="Sullivan B.A."/>
            <person name="Sutton G.G."/>
            <person name="Yasuhara J.C."/>
            <person name="Wakimoto B.T."/>
            <person name="Myers E.W."/>
            <person name="Celniker S.E."/>
            <person name="Rubin G.M."/>
            <person name="Karpen G.H."/>
        </authorList>
    </citation>
    <scope>NUCLEOTIDE SEQUENCE [LARGE SCALE GENOMIC DNA]</scope>
    <source>
        <strain evidence="6">Berkeley</strain>
    </source>
</reference>
<reference evidence="6" key="3">
    <citation type="journal article" date="2002" name="Genome Biol.">
        <title>Annotation of the Drosophila melanogaster euchromatic genome: a systematic review.</title>
        <authorList>
            <person name="Misra S."/>
            <person name="Crosby M.A."/>
            <person name="Mungall C.J."/>
            <person name="Matthews B.B."/>
            <person name="Campbell K.S."/>
            <person name="Hradecky P."/>
            <person name="Huang Y."/>
            <person name="Kaminker J.S."/>
            <person name="Millburn G.H."/>
            <person name="Prochnik S.E."/>
            <person name="Smith C.D."/>
            <person name="Tupy J.L."/>
            <person name="Whitfied E.J."/>
            <person name="Bayraktaroglu L."/>
            <person name="Berman B.P."/>
            <person name="Bettencourt B.R."/>
            <person name="Celniker S.E."/>
            <person name="de Grey A.D."/>
            <person name="Drysdale R.A."/>
            <person name="Harris N.L."/>
            <person name="Richter J."/>
            <person name="Russo S."/>
            <person name="Schroeder A.J."/>
            <person name="Shu S.Q."/>
            <person name="Stapleton M."/>
            <person name="Yamada C."/>
            <person name="Ashburner M."/>
            <person name="Gelbart W.M."/>
            <person name="Rubin G.M."/>
            <person name="Lewis S.E."/>
        </authorList>
    </citation>
    <scope>GENOME REANNOTATION</scope>
    <source>
        <strain evidence="6">Berkeley</strain>
    </source>
</reference>
<feature type="chain" id="PRO_5015100093" evidence="1">
    <location>
        <begin position="20"/>
        <end position="211"/>
    </location>
</feature>
<reference evidence="3 6" key="9">
    <citation type="journal article" date="2007" name="Science">
        <title>The Release 5.1 annotation of Drosophila melanogaster heterochromatin.</title>
        <authorList>
            <person name="Smith C.D."/>
            <person name="Shu S."/>
            <person name="Mungall C.J."/>
            <person name="Karpen G.H."/>
        </authorList>
    </citation>
    <scope>NUCLEOTIDE SEQUENCE [LARGE SCALE GENOMIC DNA]</scope>
    <source>
        <strain evidence="6">Berkeley</strain>
    </source>
</reference>
<dbReference type="InterPro" id="IPR007931">
    <property type="entry name" value="TsetseEP"/>
</dbReference>
<dbReference type="Bgee" id="FBgn0039670">
    <property type="expression patterns" value="Expressed in larva and 29 other cell types or tissues"/>
</dbReference>
<gene>
    <name evidence="3" type="primary">BcDNA:RE47447</name>
    <name evidence="3" type="synonym">Dmel\CG7567</name>
    <name evidence="3 5" type="ORF">CG7567</name>
    <name evidence="3" type="ORF">Dmel_CG7567</name>
</gene>
<reference evidence="3" key="12">
    <citation type="journal article" date="2015" name="G3 (Bethesda)">
        <title>Gene Model Annotations for Drosophila melanogaster: The Rule-Benders.</title>
        <authorList>
            <consortium name="FlyBase Consortium"/>
            <person name="Crosby M.A."/>
            <person name="Gramates L.S."/>
            <person name="Dos Santos G."/>
            <person name="Matthews B.B."/>
            <person name="St Pierre S.E."/>
            <person name="Zhou P."/>
            <person name="Schroeder A.J."/>
            <person name="Falls K."/>
            <person name="Emmert D.B."/>
            <person name="Russo S.M."/>
            <person name="Gelbart W.M."/>
            <person name="null"/>
        </authorList>
    </citation>
    <scope>NUCLEOTIDE SEQUENCE</scope>
</reference>
<proteinExistence type="evidence at transcript level"/>
<dbReference type="VEuPathDB" id="VectorBase:FBgn0039670"/>
<name>Q9VAK3_DROME</name>
<dbReference type="IntAct" id="Q9VAK3">
    <property type="interactions" value="1"/>
</dbReference>
<dbReference type="OMA" id="LAFECFA"/>
<feature type="signal peptide" evidence="1">
    <location>
        <begin position="1"/>
        <end position="19"/>
    </location>
</feature>
<dbReference type="PaxDb" id="7227-FBpp0084838"/>
<evidence type="ECO:0000313" key="6">
    <source>
        <dbReference type="Proteomes" id="UP000000803"/>
    </source>
</evidence>
<reference evidence="6" key="2">
    <citation type="journal article" date="2002" name="Genome Biol.">
        <title>Finishing a whole-genome shotgun: release 3 of the Drosophila melanogaster euchromatic genome sequence.</title>
        <authorList>
            <person name="Celniker S.E."/>
            <person name="Wheeler D.A."/>
            <person name="Kronmiller B."/>
            <person name="Carlson J.W."/>
            <person name="Halpern A."/>
            <person name="Patel S."/>
            <person name="Adams M."/>
            <person name="Champe M."/>
            <person name="Dugan S.P."/>
            <person name="Frise E."/>
            <person name="Hodgson A."/>
            <person name="George R.A."/>
            <person name="Hoskins R.A."/>
            <person name="Laverty T."/>
            <person name="Muzny D.M."/>
            <person name="Nelson C.R."/>
            <person name="Pacleb J.M."/>
            <person name="Park S."/>
            <person name="Pfeiffer B.D."/>
            <person name="Richards S."/>
            <person name="Sodergren E.J."/>
            <person name="Svirskas R."/>
            <person name="Tabor P.E."/>
            <person name="Wan K."/>
            <person name="Stapleton M."/>
            <person name="Sutton G.G."/>
            <person name="Venter C."/>
            <person name="Weinstock G."/>
            <person name="Scherer S.E."/>
            <person name="Myers E.W."/>
            <person name="Gibbs R.A."/>
            <person name="Rubin G.M."/>
        </authorList>
    </citation>
    <scope>NUCLEOTIDE SEQUENCE [LARGE SCALE GENOMIC DNA]</scope>
    <source>
        <strain evidence="6">Berkeley</strain>
    </source>
</reference>
<dbReference type="OrthoDB" id="7859325at2759"/>
<evidence type="ECO:0000313" key="5">
    <source>
        <dbReference type="FlyBase" id="FBgn0039670"/>
    </source>
</evidence>
<feature type="domain" description="Protein TsetseEP" evidence="2">
    <location>
        <begin position="57"/>
        <end position="176"/>
    </location>
</feature>
<accession>Q9VAK3</accession>
<dbReference type="RefSeq" id="NP_651699.1">
    <property type="nucleotide sequence ID" value="NM_143442.3"/>
</dbReference>
<reference evidence="4" key="6">
    <citation type="submission" date="2002-06" db="EMBL/GenBank/DDBJ databases">
        <authorList>
            <person name="Stapleton M."/>
            <person name="Brokstein P."/>
            <person name="Hong L."/>
            <person name="Agbayani A."/>
            <person name="Carlson J."/>
            <person name="Champe M."/>
            <person name="Chavez C."/>
            <person name="Dorsett V."/>
            <person name="Dresnek D."/>
            <person name="Farfan D."/>
            <person name="Frise E."/>
            <person name="George R."/>
            <person name="Gonzalez M."/>
            <person name="Guarin H."/>
            <person name="Kronmiller B."/>
            <person name="Li P."/>
            <person name="Liao G."/>
            <person name="Miranda A."/>
            <person name="Mungall C.J."/>
            <person name="Nunoo J."/>
            <person name="Pacleb J."/>
            <person name="Paragas V."/>
            <person name="Park S."/>
            <person name="Patel S."/>
            <person name="Phouanenavong S."/>
            <person name="Wan K."/>
            <person name="Yu C."/>
            <person name="Lewis S.E."/>
            <person name="Rubin G.M."/>
            <person name="Celniker S."/>
        </authorList>
    </citation>
    <scope>NUCLEOTIDE SEQUENCE</scope>
    <source>
        <strain evidence="4">Berkeley</strain>
    </source>
</reference>
<dbReference type="GeneID" id="43479"/>
<evidence type="ECO:0000313" key="3">
    <source>
        <dbReference type="EMBL" id="AAF56903.1"/>
    </source>
</evidence>
<dbReference type="Proteomes" id="UP000000803">
    <property type="component" value="Chromosome 3R"/>
</dbReference>
<evidence type="ECO:0000259" key="2">
    <source>
        <dbReference type="Pfam" id="PF05267"/>
    </source>
</evidence>
<dbReference type="DNASU" id="43479"/>
<sequence length="211" mass="23161">MFSKFSLLAVVLAFGLVSGLSLSLVVKPSKLKLPTNKKILGLQQQTEELAARDPGTSVRCFDYYIPIINGLSAQYELDYNKCVKDYDTASELVLAAWNSTLFGIQASGDRGCNTFFDCSSIVDFVLAFECFANVGAEQSKIMYQVSANATEAAVQIKIHLQTLDSQLESCLNYSEKDFVEGTSLYYGELNKCLAGAPVPQDTTANWYYTTA</sequence>
<reference evidence="6" key="4">
    <citation type="journal article" date="2002" name="Genome Biol.">
        <title>The transposable elements of the Drosophila melanogaster euchromatin: a genomics perspective.</title>
        <authorList>
            <person name="Kaminker J.S."/>
            <person name="Bergman C.M."/>
            <person name="Kronmiller B."/>
            <person name="Carlson J."/>
            <person name="Svirskas R."/>
            <person name="Patel S."/>
            <person name="Frise E."/>
            <person name="Wheeler D.A."/>
            <person name="Lewis S.E."/>
            <person name="Rubin G.M."/>
            <person name="Ashburner M."/>
            <person name="Celniker S.E."/>
        </authorList>
    </citation>
    <scope>NUCLEOTIDE SEQUENCE [LARGE SCALE GENOMIC DNA]</scope>
    <source>
        <strain evidence="6">Berkeley</strain>
    </source>
</reference>
<dbReference type="UCSC" id="CG7567-RA">
    <property type="organism name" value="d. melanogaster"/>
</dbReference>
<dbReference type="Pfam" id="PF05267">
    <property type="entry name" value="DUF725"/>
    <property type="match status" value="1"/>
</dbReference>
<reference evidence="3" key="13">
    <citation type="journal article" date="2015" name="Genome Res.">
        <title>The Release 6 reference sequence of the Drosophila melanogaster genome.</title>
        <authorList>
            <person name="Hoskins R.A."/>
            <person name="Carlson J.W."/>
            <person name="Wan K.H."/>
            <person name="Park S."/>
            <person name="Mendez I."/>
            <person name="Galle S.E."/>
            <person name="Booth B.W."/>
            <person name="Pfeiffer B.D."/>
            <person name="George R.A."/>
            <person name="Svirskas R."/>
            <person name="Krzywinski M."/>
            <person name="Schein J."/>
            <person name="Accardo M.C."/>
            <person name="Damia E."/>
            <person name="Messina G."/>
            <person name="Mendez-Lago M."/>
            <person name="de Pablos B."/>
            <person name="Demakova O.V."/>
            <person name="Andreyeva E.N."/>
            <person name="Boldyreva L.V."/>
            <person name="Marra M."/>
            <person name="Carvalho A.B."/>
            <person name="Dimitri P."/>
            <person name="Villasante A."/>
            <person name="Zhimulev I.F."/>
            <person name="Rubin G.M."/>
            <person name="Karpen G.H."/>
            <person name="Celniker S.E."/>
        </authorList>
    </citation>
    <scope>NUCLEOTIDE SEQUENCE</scope>
</reference>
<evidence type="ECO:0000256" key="1">
    <source>
        <dbReference type="SAM" id="SignalP"/>
    </source>
</evidence>
<reference evidence="3" key="15">
    <citation type="submission" date="2024-06" db="EMBL/GenBank/DDBJ databases">
        <title>Drosophila melanogaster release 4 sequence.</title>
        <authorList>
            <consortium name="Berkeley Drosophila Genome Project"/>
            <person name="Celniker S."/>
            <person name="Carlson J."/>
            <person name="Wan K."/>
            <person name="Pfeiffer B."/>
            <person name="Frise E."/>
            <person name="George R."/>
            <person name="Hoskins R."/>
            <person name="Stapleton M."/>
            <person name="Pacleb J."/>
            <person name="Park S."/>
            <person name="Svirskas R."/>
            <person name="Smith E."/>
            <person name="Yu C."/>
            <person name="Rubin G."/>
        </authorList>
    </citation>
    <scope>NUCLEOTIDE SEQUENCE</scope>
</reference>
<reference evidence="3 6" key="1">
    <citation type="journal article" date="2000" name="Science">
        <title>The genome sequence of Drosophila melanogaster.</title>
        <authorList>
            <person name="Adams M.D."/>
            <person name="Celniker S.E."/>
            <person name="Holt R.A."/>
            <person name="Evans C.A."/>
            <person name="Gocayne J.D."/>
            <person name="Amanatides P.G."/>
            <person name="Scherer S.E."/>
            <person name="Li P.W."/>
            <person name="Hoskins R.A."/>
            <person name="Galle R.F."/>
            <person name="George R.A."/>
            <person name="Lewis S.E."/>
            <person name="Richards S."/>
            <person name="Ashburner M."/>
            <person name="Henderson S.N."/>
            <person name="Sutton G.G."/>
            <person name="Wortman J.R."/>
            <person name="Yandell M.D."/>
            <person name="Zhang Q."/>
            <person name="Chen L.X."/>
            <person name="Brandon R.C."/>
            <person name="Rogers Y.H."/>
            <person name="Blazej R.G."/>
            <person name="Champe M."/>
            <person name="Pfeiffer B.D."/>
            <person name="Wan K.H."/>
            <person name="Doyle C."/>
            <person name="Baxter E.G."/>
            <person name="Helt G."/>
            <person name="Nelson C.R."/>
            <person name="Gabor G.L."/>
            <person name="Abril J.F."/>
            <person name="Agbayani A."/>
            <person name="An H.J."/>
            <person name="Andrews-Pfannkoch C."/>
            <person name="Baldwin D."/>
            <person name="Ballew R.M."/>
            <person name="Basu A."/>
            <person name="Baxendale J."/>
            <person name="Bayraktaroglu L."/>
            <person name="Beasley E.M."/>
            <person name="Beeson K.Y."/>
            <person name="Benos P.V."/>
            <person name="Berman B.P."/>
            <person name="Bhandari D."/>
            <person name="Bolshakov S."/>
            <person name="Borkova D."/>
            <person name="Botchan M.R."/>
            <person name="Bouck J."/>
            <person name="Brokstein P."/>
            <person name="Brottier P."/>
            <person name="Burtis K.C."/>
            <person name="Busam D.A."/>
            <person name="Butler H."/>
            <person name="Cadieu E."/>
            <person name="Center A."/>
            <person name="Chandra I."/>
            <person name="Cherry J.M."/>
            <person name="Cawley S."/>
            <person name="Dahlke C."/>
            <person name="Davenport L.B."/>
            <person name="Davies P."/>
            <person name="de Pablos B."/>
            <person name="Delcher A."/>
            <person name="Deng Z."/>
            <person name="Mays A.D."/>
            <person name="Dew I."/>
            <person name="Dietz S.M."/>
            <person name="Dodson K."/>
            <person name="Doup L.E."/>
            <person name="Downes M."/>
            <person name="Dugan-Rocha S."/>
            <person name="Dunkov B.C."/>
            <person name="Dunn P."/>
            <person name="Durbin K.J."/>
            <person name="Evangelista C.C."/>
            <person name="Ferraz C."/>
            <person name="Ferriera S."/>
            <person name="Fleischmann W."/>
            <person name="Fosler C."/>
            <person name="Gabrielian A.E."/>
            <person name="Garg N.S."/>
            <person name="Gelbart W.M."/>
            <person name="Glasser K."/>
            <person name="Glodek A."/>
            <person name="Gong F."/>
            <person name="Gorrell J.H."/>
            <person name="Gu Z."/>
            <person name="Guan P."/>
            <person name="Harris M."/>
            <person name="Harris N.L."/>
            <person name="Harvey D."/>
            <person name="Heiman T.J."/>
            <person name="Hernandez J.R."/>
            <person name="Houck J."/>
            <person name="Hostin D."/>
            <person name="Houston K.A."/>
            <person name="Howland T.J."/>
            <person name="Wei M.H."/>
            <person name="Ibegwam C."/>
            <person name="Jalali M."/>
            <person name="Kalush F."/>
            <person name="Karpen G.H."/>
            <person name="Ke Z."/>
            <person name="Kennison J.A."/>
            <person name="Ketchum K.A."/>
            <person name="Kimmel B.E."/>
            <person name="Kodira C.D."/>
            <person name="Kraft C."/>
            <person name="Kravitz S."/>
            <person name="Kulp D."/>
            <person name="Lai Z."/>
            <person name="Lasko P."/>
            <person name="Lei Y."/>
            <person name="Levitsky A.A."/>
            <person name="Li J."/>
            <person name="Li Z."/>
            <person name="Liang Y."/>
            <person name="Lin X."/>
            <person name="Liu X."/>
            <person name="Mattei B."/>
            <person name="McIntosh T.C."/>
            <person name="McLeod M.P."/>
            <person name="McPherson D."/>
            <person name="Merkulov G."/>
            <person name="Milshina N.V."/>
            <person name="Mobarry C."/>
            <person name="Morris J."/>
            <person name="Moshrefi A."/>
            <person name="Mount S.M."/>
            <person name="Moy M."/>
            <person name="Murphy B."/>
            <person name="Murphy L."/>
            <person name="Muzny D.M."/>
            <person name="Nelson D.L."/>
            <person name="Nelson D.R."/>
            <person name="Nelson K.A."/>
            <person name="Nixon K."/>
            <person name="Nusskern D.R."/>
            <person name="Pacleb J.M."/>
            <person name="Palazzolo M."/>
            <person name="Pittman G.S."/>
            <person name="Pan S."/>
            <person name="Pollard J."/>
            <person name="Puri V."/>
            <person name="Reese M.G."/>
            <person name="Reinert K."/>
            <person name="Remington K."/>
            <person name="Saunders R.D."/>
            <person name="Scheeler F."/>
            <person name="Shen H."/>
            <person name="Shue B.C."/>
            <person name="Siden-Kiamos I."/>
            <person name="Simpson M."/>
            <person name="Skupski M.P."/>
            <person name="Smith T."/>
            <person name="Spier E."/>
            <person name="Spradling A.C."/>
            <person name="Stapleton M."/>
            <person name="Strong R."/>
            <person name="Sun E."/>
            <person name="Svirskas R."/>
            <person name="Tector C."/>
            <person name="Turner R."/>
            <person name="Venter E."/>
            <person name="Wang A.H."/>
            <person name="Wang X."/>
            <person name="Wang Z.Y."/>
            <person name="Wassarman D.A."/>
            <person name="Weinstock G.M."/>
            <person name="Weissenbach J."/>
            <person name="Williams S.M."/>
            <person name="WoodageT"/>
            <person name="Worley K.C."/>
            <person name="Wu D."/>
            <person name="Yang S."/>
            <person name="Yao Q.A."/>
            <person name="Ye J."/>
            <person name="Yeh R.F."/>
            <person name="Zaveri J.S."/>
            <person name="Zhan M."/>
            <person name="Zhang G."/>
            <person name="Zhao Q."/>
            <person name="Zheng L."/>
            <person name="Zheng X.H."/>
            <person name="Zhong F.N."/>
            <person name="Zhong W."/>
            <person name="Zhou X."/>
            <person name="Zhu S."/>
            <person name="Zhu X."/>
            <person name="Smith H.O."/>
            <person name="Gibbs R.A."/>
            <person name="Myers E.W."/>
            <person name="Rubin G.M."/>
            <person name="Venter J.C."/>
        </authorList>
    </citation>
    <scope>NUCLEOTIDE SEQUENCE [LARGE SCALE GENOMIC DNA]</scope>
    <source>
        <strain evidence="6">Berkeley</strain>
    </source>
</reference>
<dbReference type="FlyBase" id="FBgn0039670">
    <property type="gene designation" value="CG7567"/>
</dbReference>